<dbReference type="EMBL" id="JAVDUU010000003">
    <property type="protein sequence ID" value="MDR6943689.1"/>
    <property type="molecule type" value="Genomic_DNA"/>
</dbReference>
<sequence>MEINPFQLKLITEAAAQLGALSALIKTGKVKPYLNKSEAFKAFGRATVENWVRDGLIIVRKDGDHSAAWRIDRFEIELLAKSIVISKLT</sequence>
<proteinExistence type="predicted"/>
<accession>A0ABU1TE48</accession>
<evidence type="ECO:0008006" key="3">
    <source>
        <dbReference type="Google" id="ProtNLM"/>
    </source>
</evidence>
<organism evidence="1 2">
    <name type="scientific">Mucilaginibacter pocheonensis</name>
    <dbReference type="NCBI Taxonomy" id="398050"/>
    <lineage>
        <taxon>Bacteria</taxon>
        <taxon>Pseudomonadati</taxon>
        <taxon>Bacteroidota</taxon>
        <taxon>Sphingobacteriia</taxon>
        <taxon>Sphingobacteriales</taxon>
        <taxon>Sphingobacteriaceae</taxon>
        <taxon>Mucilaginibacter</taxon>
    </lineage>
</organism>
<dbReference type="Proteomes" id="UP001247620">
    <property type="component" value="Unassembled WGS sequence"/>
</dbReference>
<gene>
    <name evidence="1" type="ORF">J2W55_003542</name>
</gene>
<reference evidence="1 2" key="1">
    <citation type="submission" date="2023-07" db="EMBL/GenBank/DDBJ databases">
        <title>Sorghum-associated microbial communities from plants grown in Nebraska, USA.</title>
        <authorList>
            <person name="Schachtman D."/>
        </authorList>
    </citation>
    <scope>NUCLEOTIDE SEQUENCE [LARGE SCALE GENOMIC DNA]</scope>
    <source>
        <strain evidence="1 2">3262</strain>
    </source>
</reference>
<dbReference type="RefSeq" id="WP_310098405.1">
    <property type="nucleotide sequence ID" value="NZ_JAVDUU010000003.1"/>
</dbReference>
<keyword evidence="2" id="KW-1185">Reference proteome</keyword>
<protein>
    <recommendedName>
        <fullName evidence="3">Helix-turn-helix domain-containing protein</fullName>
    </recommendedName>
</protein>
<comment type="caution">
    <text evidence="1">The sequence shown here is derived from an EMBL/GenBank/DDBJ whole genome shotgun (WGS) entry which is preliminary data.</text>
</comment>
<name>A0ABU1TE48_9SPHI</name>
<evidence type="ECO:0000313" key="2">
    <source>
        <dbReference type="Proteomes" id="UP001247620"/>
    </source>
</evidence>
<evidence type="ECO:0000313" key="1">
    <source>
        <dbReference type="EMBL" id="MDR6943689.1"/>
    </source>
</evidence>